<feature type="compositionally biased region" description="Basic and acidic residues" evidence="1">
    <location>
        <begin position="1"/>
        <end position="21"/>
    </location>
</feature>
<proteinExistence type="predicted"/>
<dbReference type="AlphaFoldDB" id="W2HXG9"/>
<protein>
    <submittedName>
        <fullName evidence="3">Uncharacterized protein</fullName>
    </submittedName>
</protein>
<reference evidence="2" key="1">
    <citation type="submission" date="2013-11" db="EMBL/GenBank/DDBJ databases">
        <title>The Genome Sequence of Phytophthora parasitica CJ02B3.</title>
        <authorList>
            <consortium name="The Broad Institute Genomics Platform"/>
            <person name="Russ C."/>
            <person name="Tyler B."/>
            <person name="Panabieres F."/>
            <person name="Shan W."/>
            <person name="Tripathy S."/>
            <person name="Grunwald N."/>
            <person name="Machado M."/>
            <person name="Johnson C.S."/>
            <person name="Arredondo F."/>
            <person name="Hong C."/>
            <person name="Coffey M."/>
            <person name="Young S.K."/>
            <person name="Zeng Q."/>
            <person name="Gargeya S."/>
            <person name="Fitzgerald M."/>
            <person name="Abouelleil A."/>
            <person name="Alvarado L."/>
            <person name="Chapman S.B."/>
            <person name="Gainer-Dewar J."/>
            <person name="Goldberg J."/>
            <person name="Griggs A."/>
            <person name="Gujja S."/>
            <person name="Hansen M."/>
            <person name="Howarth C."/>
            <person name="Imamovic A."/>
            <person name="Ireland A."/>
            <person name="Larimer J."/>
            <person name="McCowan C."/>
            <person name="Murphy C."/>
            <person name="Pearson M."/>
            <person name="Poon T.W."/>
            <person name="Priest M."/>
            <person name="Roberts A."/>
            <person name="Saif S."/>
            <person name="Shea T."/>
            <person name="Sykes S."/>
            <person name="Wortman J."/>
            <person name="Nusbaum C."/>
            <person name="Birren B."/>
        </authorList>
    </citation>
    <scope>NUCLEOTIDE SEQUENCE [LARGE SCALE GENOMIC DNA]</scope>
    <source>
        <strain evidence="2">CJ02B3</strain>
    </source>
</reference>
<accession>W2HXG9</accession>
<feature type="region of interest" description="Disordered" evidence="1">
    <location>
        <begin position="1"/>
        <end position="32"/>
    </location>
</feature>
<organism evidence="3">
    <name type="scientific">Phytophthora nicotianae</name>
    <name type="common">Potato buckeye rot agent</name>
    <name type="synonym">Phytophthora parasitica</name>
    <dbReference type="NCBI Taxonomy" id="4792"/>
    <lineage>
        <taxon>Eukaryota</taxon>
        <taxon>Sar</taxon>
        <taxon>Stramenopiles</taxon>
        <taxon>Oomycota</taxon>
        <taxon>Peronosporomycetes</taxon>
        <taxon>Peronosporales</taxon>
        <taxon>Peronosporaceae</taxon>
        <taxon>Phytophthora</taxon>
    </lineage>
</organism>
<gene>
    <name evidence="2" type="ORF">L915_19920</name>
    <name evidence="3" type="ORF">L916_19801</name>
</gene>
<evidence type="ECO:0000256" key="1">
    <source>
        <dbReference type="SAM" id="MobiDB-lite"/>
    </source>
</evidence>
<dbReference type="Proteomes" id="UP000053236">
    <property type="component" value="Unassembled WGS sequence"/>
</dbReference>
<sequence>MQQLDHELHETTNQAKAHDDTQSPNVELPVEPQIAESAHLELCWR</sequence>
<dbReference type="Proteomes" id="UP000053864">
    <property type="component" value="Unassembled WGS sequence"/>
</dbReference>
<evidence type="ECO:0000313" key="2">
    <source>
        <dbReference type="EMBL" id="ETK73111.1"/>
    </source>
</evidence>
<dbReference type="EMBL" id="KI689394">
    <property type="protein sequence ID" value="ETK73111.1"/>
    <property type="molecule type" value="Genomic_DNA"/>
</dbReference>
<name>W2HXG9_PHYNI</name>
<evidence type="ECO:0000313" key="3">
    <source>
        <dbReference type="EMBL" id="ETL26551.1"/>
    </source>
</evidence>
<reference evidence="3" key="2">
    <citation type="submission" date="2013-11" db="EMBL/GenBank/DDBJ databases">
        <title>The Genome Sequence of Phytophthora parasitica CJ05E6.</title>
        <authorList>
            <consortium name="The Broad Institute Genomics Platform"/>
            <person name="Russ C."/>
            <person name="Tyler B."/>
            <person name="Panabieres F."/>
            <person name="Shan W."/>
            <person name="Tripathy S."/>
            <person name="Grunwald N."/>
            <person name="Machado M."/>
            <person name="Johnson C.S."/>
            <person name="Arredondo F."/>
            <person name="Hong C."/>
            <person name="Coffey M."/>
            <person name="Young S.K."/>
            <person name="Zeng Q."/>
            <person name="Gargeya S."/>
            <person name="Fitzgerald M."/>
            <person name="Abouelleil A."/>
            <person name="Alvarado L."/>
            <person name="Chapman S.B."/>
            <person name="Gainer-Dewar J."/>
            <person name="Goldberg J."/>
            <person name="Griggs A."/>
            <person name="Gujja S."/>
            <person name="Hansen M."/>
            <person name="Howarth C."/>
            <person name="Imamovic A."/>
            <person name="Ireland A."/>
            <person name="Larimer J."/>
            <person name="McCowan C."/>
            <person name="Murphy C."/>
            <person name="Pearson M."/>
            <person name="Poon T.W."/>
            <person name="Priest M."/>
            <person name="Roberts A."/>
            <person name="Saif S."/>
            <person name="Shea T."/>
            <person name="Sykes S."/>
            <person name="Wortman J."/>
            <person name="Nusbaum C."/>
            <person name="Birren B."/>
        </authorList>
    </citation>
    <scope>NUCLEOTIDE SEQUENCE [LARGE SCALE GENOMIC DNA]</scope>
    <source>
        <strain evidence="3">CJ05E6</strain>
    </source>
</reference>
<dbReference type="EMBL" id="KI676196">
    <property type="protein sequence ID" value="ETL26551.1"/>
    <property type="molecule type" value="Genomic_DNA"/>
</dbReference>